<evidence type="ECO:0000256" key="1">
    <source>
        <dbReference type="ARBA" id="ARBA00022801"/>
    </source>
</evidence>
<gene>
    <name evidence="5" type="ORF">AMAG_11817</name>
</gene>
<dbReference type="InterPro" id="IPR004843">
    <property type="entry name" value="Calcineurin-like_PHP"/>
</dbReference>
<dbReference type="PANTHER" id="PTHR10340">
    <property type="entry name" value="SPHINGOMYELIN PHOSPHODIESTERASE"/>
    <property type="match status" value="1"/>
</dbReference>
<accession>A0A0L0SY65</accession>
<protein>
    <recommendedName>
        <fullName evidence="4">Calcineurin-like phosphoesterase domain-containing protein</fullName>
    </recommendedName>
</protein>
<evidence type="ECO:0000259" key="4">
    <source>
        <dbReference type="Pfam" id="PF00149"/>
    </source>
</evidence>
<feature type="signal peptide" evidence="3">
    <location>
        <begin position="1"/>
        <end position="19"/>
    </location>
</feature>
<dbReference type="GO" id="GO:0006798">
    <property type="term" value="P:polyphosphate catabolic process"/>
    <property type="evidence" value="ECO:0007669"/>
    <property type="project" value="TreeGrafter"/>
</dbReference>
<keyword evidence="6" id="KW-1185">Reference proteome</keyword>
<reference evidence="5 6" key="1">
    <citation type="submission" date="2009-11" db="EMBL/GenBank/DDBJ databases">
        <title>Annotation of Allomyces macrogynus ATCC 38327.</title>
        <authorList>
            <consortium name="The Broad Institute Genome Sequencing Platform"/>
            <person name="Russ C."/>
            <person name="Cuomo C."/>
            <person name="Burger G."/>
            <person name="Gray M.W."/>
            <person name="Holland P.W.H."/>
            <person name="King N."/>
            <person name="Lang F.B.F."/>
            <person name="Roger A.J."/>
            <person name="Ruiz-Trillo I."/>
            <person name="Young S.K."/>
            <person name="Zeng Q."/>
            <person name="Gargeya S."/>
            <person name="Fitzgerald M."/>
            <person name="Haas B."/>
            <person name="Abouelleil A."/>
            <person name="Alvarado L."/>
            <person name="Arachchi H.M."/>
            <person name="Berlin A."/>
            <person name="Chapman S.B."/>
            <person name="Gearin G."/>
            <person name="Goldberg J."/>
            <person name="Griggs A."/>
            <person name="Gujja S."/>
            <person name="Hansen M."/>
            <person name="Heiman D."/>
            <person name="Howarth C."/>
            <person name="Larimer J."/>
            <person name="Lui A."/>
            <person name="MacDonald P.J.P."/>
            <person name="McCowen C."/>
            <person name="Montmayeur A."/>
            <person name="Murphy C."/>
            <person name="Neiman D."/>
            <person name="Pearson M."/>
            <person name="Priest M."/>
            <person name="Roberts A."/>
            <person name="Saif S."/>
            <person name="Shea T."/>
            <person name="Sisk P."/>
            <person name="Stolte C."/>
            <person name="Sykes S."/>
            <person name="Wortman J."/>
            <person name="Nusbaum C."/>
            <person name="Birren B."/>
        </authorList>
    </citation>
    <scope>NUCLEOTIDE SEQUENCE [LARGE SCALE GENOMIC DNA]</scope>
    <source>
        <strain evidence="5 6">ATCC 38327</strain>
    </source>
</reference>
<organism evidence="5 6">
    <name type="scientific">Allomyces macrogynus (strain ATCC 38327)</name>
    <name type="common">Allomyces javanicus var. macrogynus</name>
    <dbReference type="NCBI Taxonomy" id="578462"/>
    <lineage>
        <taxon>Eukaryota</taxon>
        <taxon>Fungi</taxon>
        <taxon>Fungi incertae sedis</taxon>
        <taxon>Blastocladiomycota</taxon>
        <taxon>Blastocladiomycetes</taxon>
        <taxon>Blastocladiales</taxon>
        <taxon>Blastocladiaceae</taxon>
        <taxon>Allomyces</taxon>
    </lineage>
</organism>
<evidence type="ECO:0000256" key="3">
    <source>
        <dbReference type="SAM" id="SignalP"/>
    </source>
</evidence>
<feature type="chain" id="PRO_5005548300" description="Calcineurin-like phosphoesterase domain-containing protein" evidence="3">
    <location>
        <begin position="20"/>
        <end position="462"/>
    </location>
</feature>
<dbReference type="STRING" id="578462.A0A0L0SY65"/>
<dbReference type="InterPro" id="IPR029052">
    <property type="entry name" value="Metallo-depent_PP-like"/>
</dbReference>
<proteinExistence type="predicted"/>
<dbReference type="GO" id="GO:0004309">
    <property type="term" value="F:exopolyphosphatase activity"/>
    <property type="evidence" value="ECO:0007669"/>
    <property type="project" value="TreeGrafter"/>
</dbReference>
<dbReference type="VEuPathDB" id="FungiDB:AMAG_11817"/>
<dbReference type="EMBL" id="GG745353">
    <property type="protein sequence ID" value="KNE67350.1"/>
    <property type="molecule type" value="Genomic_DNA"/>
</dbReference>
<dbReference type="GO" id="GO:0000298">
    <property type="term" value="F:endopolyphosphatase activity"/>
    <property type="evidence" value="ECO:0007669"/>
    <property type="project" value="TreeGrafter"/>
</dbReference>
<evidence type="ECO:0000313" key="5">
    <source>
        <dbReference type="EMBL" id="KNE67350.1"/>
    </source>
</evidence>
<dbReference type="GO" id="GO:0000324">
    <property type="term" value="C:fungal-type vacuole"/>
    <property type="evidence" value="ECO:0007669"/>
    <property type="project" value="TreeGrafter"/>
</dbReference>
<name>A0A0L0SY65_ALLM3</name>
<dbReference type="PANTHER" id="PTHR10340:SF55">
    <property type="entry name" value="ENDOPOLYPHOSPHATASE"/>
    <property type="match status" value="1"/>
</dbReference>
<dbReference type="GO" id="GO:0005615">
    <property type="term" value="C:extracellular space"/>
    <property type="evidence" value="ECO:0007669"/>
    <property type="project" value="TreeGrafter"/>
</dbReference>
<dbReference type="AlphaFoldDB" id="A0A0L0SY65"/>
<keyword evidence="2" id="KW-0325">Glycoprotein</keyword>
<sequence>MRALTAVAVLAAVTPLLLAVSGKAAVLHPLPLDDPSNNDDDPPAPVKPPRLRIAHITDLHLDPHYDPTAGADTWCHARTAQQQQKHDIYHARLFDAAGTANVPLSWRPSHAAAASSVARYGRIGSPCDAPMVLVKAAIELVSQLNVDAVLWSGDTARHDRDNKLPRPEAEVYAANAQCAALFANATTAPVFPAVGNLDVHPHNQLAPPPDSRVLPRLAASLSPILRTASVHDDFASTGAYVADLAPTLALINVNALYWMAENARVPDCTTPDSPGTHMADWLDLQLSLISRANRTALVMGHVPPATGPAPSTHSGNGARHTPFLASNYKPACATRVLATLDRYAPHVAGVFGGHVNDDSTLFVARDLATGAVGLVDAEDLAKAVEHGAEPGRRRGVVDGLELRVPVFAAPSVIPVHAPAVRVLEWDEGRRVLRGWWQYYLQIDEDGERGGVPLPGEGNDRRW</sequence>
<evidence type="ECO:0000256" key="2">
    <source>
        <dbReference type="ARBA" id="ARBA00023180"/>
    </source>
</evidence>
<reference evidence="6" key="2">
    <citation type="submission" date="2009-11" db="EMBL/GenBank/DDBJ databases">
        <title>The Genome Sequence of Allomyces macrogynus strain ATCC 38327.</title>
        <authorList>
            <consortium name="The Broad Institute Genome Sequencing Platform"/>
            <person name="Russ C."/>
            <person name="Cuomo C."/>
            <person name="Shea T."/>
            <person name="Young S.K."/>
            <person name="Zeng Q."/>
            <person name="Koehrsen M."/>
            <person name="Haas B."/>
            <person name="Borodovsky M."/>
            <person name="Guigo R."/>
            <person name="Alvarado L."/>
            <person name="Berlin A."/>
            <person name="Borenstein D."/>
            <person name="Chen Z."/>
            <person name="Engels R."/>
            <person name="Freedman E."/>
            <person name="Gellesch M."/>
            <person name="Goldberg J."/>
            <person name="Griggs A."/>
            <person name="Gujja S."/>
            <person name="Heiman D."/>
            <person name="Hepburn T."/>
            <person name="Howarth C."/>
            <person name="Jen D."/>
            <person name="Larson L."/>
            <person name="Lewis B."/>
            <person name="Mehta T."/>
            <person name="Park D."/>
            <person name="Pearson M."/>
            <person name="Roberts A."/>
            <person name="Saif S."/>
            <person name="Shenoy N."/>
            <person name="Sisk P."/>
            <person name="Stolte C."/>
            <person name="Sykes S."/>
            <person name="Walk T."/>
            <person name="White J."/>
            <person name="Yandava C."/>
            <person name="Burger G."/>
            <person name="Gray M.W."/>
            <person name="Holland P.W.H."/>
            <person name="King N."/>
            <person name="Lang F.B.F."/>
            <person name="Roger A.J."/>
            <person name="Ruiz-Trillo I."/>
            <person name="Lander E."/>
            <person name="Nusbaum C."/>
        </authorList>
    </citation>
    <scope>NUCLEOTIDE SEQUENCE [LARGE SCALE GENOMIC DNA]</scope>
    <source>
        <strain evidence="6">ATCC 38327</strain>
    </source>
</reference>
<keyword evidence="3" id="KW-0732">Signal</keyword>
<dbReference type="eggNOG" id="KOG3770">
    <property type="taxonomic scope" value="Eukaryota"/>
</dbReference>
<dbReference type="OMA" id="TAWHCRS"/>
<evidence type="ECO:0000313" key="6">
    <source>
        <dbReference type="Proteomes" id="UP000054350"/>
    </source>
</evidence>
<dbReference type="OrthoDB" id="348678at2759"/>
<keyword evidence="1" id="KW-0378">Hydrolase</keyword>
<dbReference type="GO" id="GO:0008081">
    <property type="term" value="F:phosphoric diester hydrolase activity"/>
    <property type="evidence" value="ECO:0007669"/>
    <property type="project" value="TreeGrafter"/>
</dbReference>
<dbReference type="Pfam" id="PF00149">
    <property type="entry name" value="Metallophos"/>
    <property type="match status" value="1"/>
</dbReference>
<dbReference type="Proteomes" id="UP000054350">
    <property type="component" value="Unassembled WGS sequence"/>
</dbReference>
<feature type="domain" description="Calcineurin-like phosphoesterase" evidence="4">
    <location>
        <begin position="51"/>
        <end position="354"/>
    </location>
</feature>
<dbReference type="SUPFAM" id="SSF56300">
    <property type="entry name" value="Metallo-dependent phosphatases"/>
    <property type="match status" value="1"/>
</dbReference>